<organism evidence="2 3">
    <name type="scientific">Streptomyces avermitilis</name>
    <dbReference type="NCBI Taxonomy" id="33903"/>
    <lineage>
        <taxon>Bacteria</taxon>
        <taxon>Bacillati</taxon>
        <taxon>Actinomycetota</taxon>
        <taxon>Actinomycetes</taxon>
        <taxon>Kitasatosporales</taxon>
        <taxon>Streptomycetaceae</taxon>
        <taxon>Streptomyces</taxon>
    </lineage>
</organism>
<name>A0A4D4M298_STRAX</name>
<proteinExistence type="predicted"/>
<accession>A0A4D4M298</accession>
<evidence type="ECO:0000313" key="2">
    <source>
        <dbReference type="EMBL" id="GDY65946.1"/>
    </source>
</evidence>
<reference evidence="2 3" key="1">
    <citation type="submission" date="2019-04" db="EMBL/GenBank/DDBJ databases">
        <title>Draft genome sequences of Streptomyces avermitilis NBRC 14893.</title>
        <authorList>
            <person name="Komaki H."/>
            <person name="Tamura T."/>
            <person name="Hosoyama A."/>
        </authorList>
    </citation>
    <scope>NUCLEOTIDE SEQUENCE [LARGE SCALE GENOMIC DNA]</scope>
    <source>
        <strain evidence="2 3">NBRC 14893</strain>
    </source>
</reference>
<comment type="caution">
    <text evidence="2">The sequence shown here is derived from an EMBL/GenBank/DDBJ whole genome shotgun (WGS) entry which is preliminary data.</text>
</comment>
<feature type="compositionally biased region" description="Polar residues" evidence="1">
    <location>
        <begin position="99"/>
        <end position="112"/>
    </location>
</feature>
<evidence type="ECO:0000256" key="1">
    <source>
        <dbReference type="SAM" id="MobiDB-lite"/>
    </source>
</evidence>
<dbReference type="Proteomes" id="UP000302139">
    <property type="component" value="Unassembled WGS sequence"/>
</dbReference>
<gene>
    <name evidence="2" type="ORF">SAV14893_053390</name>
</gene>
<dbReference type="AlphaFoldDB" id="A0A4D4M298"/>
<protein>
    <submittedName>
        <fullName evidence="2">Uncharacterized protein</fullName>
    </submittedName>
</protein>
<sequence length="112" mass="12624">MHVLAGGPNTPGNRLQTAVVLLQLFQIPRELRNRLRLDHPDCTPDSLTELWQDECREATVRLPWNATRSAVPLRAPPVLPRMVCARLRPARSRGMARTPTESMSQPVILSPR</sequence>
<feature type="region of interest" description="Disordered" evidence="1">
    <location>
        <begin position="90"/>
        <end position="112"/>
    </location>
</feature>
<dbReference type="EMBL" id="BJHX01000001">
    <property type="protein sequence ID" value="GDY65946.1"/>
    <property type="molecule type" value="Genomic_DNA"/>
</dbReference>
<evidence type="ECO:0000313" key="3">
    <source>
        <dbReference type="Proteomes" id="UP000302139"/>
    </source>
</evidence>